<dbReference type="InterPro" id="IPR041489">
    <property type="entry name" value="PDZ_6"/>
</dbReference>
<evidence type="ECO:0000313" key="9">
    <source>
        <dbReference type="Proteomes" id="UP000648075"/>
    </source>
</evidence>
<keyword evidence="5 6" id="KW-0482">Metalloprotease</keyword>
<keyword evidence="3 6" id="KW-0378">Hydrolase</keyword>
<evidence type="ECO:0000259" key="7">
    <source>
        <dbReference type="PROSITE" id="PS50106"/>
    </source>
</evidence>
<dbReference type="SUPFAM" id="SSF50156">
    <property type="entry name" value="PDZ domain-like"/>
    <property type="match status" value="1"/>
</dbReference>
<reference evidence="8" key="1">
    <citation type="journal article" date="2014" name="Int. J. Syst. Evol. Microbiol.">
        <title>Complete genome sequence of Corynebacterium casei LMG S-19264T (=DSM 44701T), isolated from a smear-ripened cheese.</title>
        <authorList>
            <consortium name="US DOE Joint Genome Institute (JGI-PGF)"/>
            <person name="Walter F."/>
            <person name="Albersmeier A."/>
            <person name="Kalinowski J."/>
            <person name="Ruckert C."/>
        </authorList>
    </citation>
    <scope>NUCLEOTIDE SEQUENCE</scope>
    <source>
        <strain evidence="8">KCTC 32255</strain>
    </source>
</reference>
<proteinExistence type="inferred from homology"/>
<dbReference type="Pfam" id="PF17820">
    <property type="entry name" value="PDZ_6"/>
    <property type="match status" value="1"/>
</dbReference>
<keyword evidence="4 6" id="KW-0862">Zinc</keyword>
<evidence type="ECO:0000256" key="2">
    <source>
        <dbReference type="ARBA" id="ARBA00022723"/>
    </source>
</evidence>
<dbReference type="Gene3D" id="2.30.42.10">
    <property type="match status" value="1"/>
</dbReference>
<gene>
    <name evidence="8" type="ORF">GCM10011614_02740</name>
</gene>
<dbReference type="InterPro" id="IPR001478">
    <property type="entry name" value="PDZ"/>
</dbReference>
<dbReference type="GO" id="GO:0006508">
    <property type="term" value="P:proteolysis"/>
    <property type="evidence" value="ECO:0007669"/>
    <property type="project" value="UniProtKB-KW"/>
</dbReference>
<keyword evidence="2" id="KW-0479">Metal-binding</keyword>
<dbReference type="AlphaFoldDB" id="A0A918P9Z9"/>
<dbReference type="InterPro" id="IPR036034">
    <property type="entry name" value="PDZ_sf"/>
</dbReference>
<feature type="domain" description="PDZ" evidence="7">
    <location>
        <begin position="120"/>
        <end position="159"/>
    </location>
</feature>
<evidence type="ECO:0000256" key="3">
    <source>
        <dbReference type="ARBA" id="ARBA00022801"/>
    </source>
</evidence>
<evidence type="ECO:0000313" key="8">
    <source>
        <dbReference type="EMBL" id="GGY91498.1"/>
    </source>
</evidence>
<comment type="caution">
    <text evidence="8">The sequence shown here is derived from an EMBL/GenBank/DDBJ whole genome shotgun (WGS) entry which is preliminary data.</text>
</comment>
<dbReference type="GO" id="GO:0046872">
    <property type="term" value="F:metal ion binding"/>
    <property type="evidence" value="ECO:0007669"/>
    <property type="project" value="UniProtKB-KW"/>
</dbReference>
<evidence type="ECO:0000256" key="4">
    <source>
        <dbReference type="ARBA" id="ARBA00022833"/>
    </source>
</evidence>
<dbReference type="InterPro" id="IPR001915">
    <property type="entry name" value="Peptidase_M48"/>
</dbReference>
<dbReference type="GO" id="GO:0004222">
    <property type="term" value="F:metalloendopeptidase activity"/>
    <property type="evidence" value="ECO:0007669"/>
    <property type="project" value="InterPro"/>
</dbReference>
<dbReference type="PROSITE" id="PS50106">
    <property type="entry name" value="PDZ"/>
    <property type="match status" value="1"/>
</dbReference>
<comment type="cofactor">
    <cofactor evidence="6">
        <name>Zn(2+)</name>
        <dbReference type="ChEBI" id="CHEBI:29105"/>
    </cofactor>
    <text evidence="6">Binds 1 zinc ion per subunit.</text>
</comment>
<evidence type="ECO:0000256" key="1">
    <source>
        <dbReference type="ARBA" id="ARBA00022670"/>
    </source>
</evidence>
<dbReference type="Pfam" id="PF01435">
    <property type="entry name" value="Peptidase_M48"/>
    <property type="match status" value="1"/>
</dbReference>
<name>A0A918P9Z9_9SPHN</name>
<organism evidence="8 9">
    <name type="scientific">Novosphingobium colocasiae</name>
    <dbReference type="NCBI Taxonomy" id="1256513"/>
    <lineage>
        <taxon>Bacteria</taxon>
        <taxon>Pseudomonadati</taxon>
        <taxon>Pseudomonadota</taxon>
        <taxon>Alphaproteobacteria</taxon>
        <taxon>Sphingomonadales</taxon>
        <taxon>Sphingomonadaceae</taxon>
        <taxon>Novosphingobium</taxon>
    </lineage>
</organism>
<keyword evidence="9" id="KW-1185">Reference proteome</keyword>
<dbReference type="RefSeq" id="WP_189619293.1">
    <property type="nucleotide sequence ID" value="NZ_BMZA01000001.1"/>
</dbReference>
<evidence type="ECO:0000256" key="6">
    <source>
        <dbReference type="RuleBase" id="RU003983"/>
    </source>
</evidence>
<sequence length="337" mass="34877">MSRSASRNRSAARSCIISAAAKAVRTLTRTGTLLAAAVAISLIPAPASSGEAPPLSWPKALRGQIVRLTEVGYRLNAAASPLCPRQASATGITVDYIEAYPQASRALVAAELAMGGAPQVAAVAPGSPAQAAGVRAGDAILAIDGVTSAAMAAASPQPALLADQIEDRLAATPQGRRIALVLERDGAQVPVTIDPVQSCAARFLVKPEAGMNGFSDGINVALGSRLIDFARSDDEIAVVAGHELAHVVNADGDAGGLNRRRAMEDRADVLGAALARCAGYDVERGLDIWRRFRKTDVFGFLAVPEHRGWKARIANMQARSLTGPCPPSRGLAKGPQT</sequence>
<protein>
    <recommendedName>
        <fullName evidence="7">PDZ domain-containing protein</fullName>
    </recommendedName>
</protein>
<dbReference type="EMBL" id="BMZA01000001">
    <property type="protein sequence ID" value="GGY91498.1"/>
    <property type="molecule type" value="Genomic_DNA"/>
</dbReference>
<evidence type="ECO:0000256" key="5">
    <source>
        <dbReference type="ARBA" id="ARBA00023049"/>
    </source>
</evidence>
<keyword evidence="1 6" id="KW-0645">Protease</keyword>
<comment type="similarity">
    <text evidence="6">Belongs to the peptidase M48 family.</text>
</comment>
<dbReference type="SMART" id="SM00228">
    <property type="entry name" value="PDZ"/>
    <property type="match status" value="1"/>
</dbReference>
<dbReference type="Proteomes" id="UP000648075">
    <property type="component" value="Unassembled WGS sequence"/>
</dbReference>
<accession>A0A918P9Z9</accession>
<reference evidence="8" key="2">
    <citation type="submission" date="2020-09" db="EMBL/GenBank/DDBJ databases">
        <authorList>
            <person name="Sun Q."/>
            <person name="Kim S."/>
        </authorList>
    </citation>
    <scope>NUCLEOTIDE SEQUENCE</scope>
    <source>
        <strain evidence="8">KCTC 32255</strain>
    </source>
</reference>